<comment type="cofactor">
    <cofactor evidence="3">
        <name>FAD</name>
        <dbReference type="ChEBI" id="CHEBI:57692"/>
    </cofactor>
    <text evidence="3">Binds 1 FAD per dimer.</text>
</comment>
<keyword evidence="2" id="KW-0249">Electron transport</keyword>
<organism evidence="6 7">
    <name type="scientific">Desulfamplus magnetovallimortis</name>
    <dbReference type="NCBI Taxonomy" id="1246637"/>
    <lineage>
        <taxon>Bacteria</taxon>
        <taxon>Pseudomonadati</taxon>
        <taxon>Thermodesulfobacteriota</taxon>
        <taxon>Desulfobacteria</taxon>
        <taxon>Desulfobacterales</taxon>
        <taxon>Desulfobacteraceae</taxon>
        <taxon>Desulfamplus</taxon>
    </lineage>
</organism>
<dbReference type="PIRSF" id="PIRSF000089">
    <property type="entry name" value="Electra_flavoP_a"/>
    <property type="match status" value="1"/>
</dbReference>
<dbReference type="GO" id="GO:0050660">
    <property type="term" value="F:flavin adenine dinucleotide binding"/>
    <property type="evidence" value="ECO:0007669"/>
    <property type="project" value="InterPro"/>
</dbReference>
<feature type="binding site" evidence="3">
    <location>
        <begin position="299"/>
        <end position="306"/>
    </location>
    <ligand>
        <name>FAD</name>
        <dbReference type="ChEBI" id="CHEBI:57692"/>
    </ligand>
</feature>
<dbReference type="SUPFAM" id="SSF52467">
    <property type="entry name" value="DHS-like NAD/FAD-binding domain"/>
    <property type="match status" value="1"/>
</dbReference>
<evidence type="ECO:0000256" key="1">
    <source>
        <dbReference type="ARBA" id="ARBA00005817"/>
    </source>
</evidence>
<keyword evidence="7" id="KW-1185">Reference proteome</keyword>
<dbReference type="Pfam" id="PF01012">
    <property type="entry name" value="ETF"/>
    <property type="match status" value="1"/>
</dbReference>
<feature type="domain" description="Electron transfer flavoprotein alpha subunit C-terminal" evidence="4">
    <location>
        <begin position="231"/>
        <end position="311"/>
    </location>
</feature>
<dbReference type="AlphaFoldDB" id="A0A1W1H7F2"/>
<dbReference type="InterPro" id="IPR014730">
    <property type="entry name" value="ETF_a/b_N"/>
</dbReference>
<feature type="binding site" evidence="3">
    <location>
        <position position="242"/>
    </location>
    <ligand>
        <name>FAD</name>
        <dbReference type="ChEBI" id="CHEBI:57692"/>
    </ligand>
</feature>
<dbReference type="RefSeq" id="WP_080804724.1">
    <property type="nucleotide sequence ID" value="NZ_LT828548.1"/>
</dbReference>
<feature type="binding site" evidence="3">
    <location>
        <begin position="268"/>
        <end position="269"/>
    </location>
    <ligand>
        <name>FAD</name>
        <dbReference type="ChEBI" id="CHEBI:57692"/>
    </ligand>
</feature>
<dbReference type="Gene3D" id="3.40.50.1220">
    <property type="entry name" value="TPP-binding domain"/>
    <property type="match status" value="1"/>
</dbReference>
<evidence type="ECO:0000256" key="3">
    <source>
        <dbReference type="PIRSR" id="PIRSR000089-1"/>
    </source>
</evidence>
<dbReference type="InterPro" id="IPR029035">
    <property type="entry name" value="DHS-like_NAD/FAD-binding_dom"/>
</dbReference>
<dbReference type="InterPro" id="IPR014729">
    <property type="entry name" value="Rossmann-like_a/b/a_fold"/>
</dbReference>
<keyword evidence="3" id="KW-0274">FAD</keyword>
<dbReference type="PANTHER" id="PTHR43153">
    <property type="entry name" value="ELECTRON TRANSFER FLAVOPROTEIN ALPHA"/>
    <property type="match status" value="1"/>
</dbReference>
<evidence type="ECO:0000259" key="5">
    <source>
        <dbReference type="Pfam" id="PF01012"/>
    </source>
</evidence>
<dbReference type="SUPFAM" id="SSF52402">
    <property type="entry name" value="Adenine nucleotide alpha hydrolases-like"/>
    <property type="match status" value="1"/>
</dbReference>
<evidence type="ECO:0000313" key="7">
    <source>
        <dbReference type="Proteomes" id="UP000191931"/>
    </source>
</evidence>
<evidence type="ECO:0000313" key="6">
    <source>
        <dbReference type="EMBL" id="SLM28397.1"/>
    </source>
</evidence>
<dbReference type="EMBL" id="FWEV01000037">
    <property type="protein sequence ID" value="SLM28397.1"/>
    <property type="molecule type" value="Genomic_DNA"/>
</dbReference>
<dbReference type="PANTHER" id="PTHR43153:SF1">
    <property type="entry name" value="ELECTRON TRANSFER FLAVOPROTEIN SUBUNIT ALPHA, MITOCHONDRIAL"/>
    <property type="match status" value="1"/>
</dbReference>
<name>A0A1W1H7F2_9BACT</name>
<dbReference type="OrthoDB" id="9770286at2"/>
<feature type="binding site" evidence="3">
    <location>
        <begin position="282"/>
        <end position="286"/>
    </location>
    <ligand>
        <name>FAD</name>
        <dbReference type="ChEBI" id="CHEBI:57692"/>
    </ligand>
</feature>
<keyword evidence="2" id="KW-0813">Transport</keyword>
<dbReference type="Gene3D" id="3.40.50.620">
    <property type="entry name" value="HUPs"/>
    <property type="match status" value="1"/>
</dbReference>
<evidence type="ECO:0000259" key="4">
    <source>
        <dbReference type="Pfam" id="PF00766"/>
    </source>
</evidence>
<feature type="domain" description="Electron transfer flavoprotein alpha/beta-subunit N-terminal" evidence="5">
    <location>
        <begin position="17"/>
        <end position="194"/>
    </location>
</feature>
<comment type="similarity">
    <text evidence="1">Belongs to the ETF alpha-subunit/FixB family.</text>
</comment>
<dbReference type="Proteomes" id="UP000191931">
    <property type="component" value="Unassembled WGS sequence"/>
</dbReference>
<accession>A0A1W1H7F2</accession>
<dbReference type="Pfam" id="PF00766">
    <property type="entry name" value="ETF_alpha"/>
    <property type="match status" value="1"/>
</dbReference>
<keyword evidence="3" id="KW-0285">Flavoprotein</keyword>
<dbReference type="InterPro" id="IPR001308">
    <property type="entry name" value="ETF_a/FixB"/>
</dbReference>
<gene>
    <name evidence="6" type="ORF">MTBBW1_1310095</name>
</gene>
<dbReference type="GO" id="GO:0033539">
    <property type="term" value="P:fatty acid beta-oxidation using acyl-CoA dehydrogenase"/>
    <property type="evidence" value="ECO:0007669"/>
    <property type="project" value="TreeGrafter"/>
</dbReference>
<reference evidence="6 7" key="1">
    <citation type="submission" date="2017-03" db="EMBL/GenBank/DDBJ databases">
        <authorList>
            <person name="Afonso C.L."/>
            <person name="Miller P.J."/>
            <person name="Scott M.A."/>
            <person name="Spackman E."/>
            <person name="Goraichik I."/>
            <person name="Dimitrov K.M."/>
            <person name="Suarez D.L."/>
            <person name="Swayne D.E."/>
        </authorList>
    </citation>
    <scope>NUCLEOTIDE SEQUENCE [LARGE SCALE GENOMIC DNA]</scope>
    <source>
        <strain evidence="6">PRJEB14757</strain>
    </source>
</reference>
<dbReference type="STRING" id="1246637.MTBBW1_1310095"/>
<proteinExistence type="inferred from homology"/>
<evidence type="ECO:0000256" key="2">
    <source>
        <dbReference type="ARBA" id="ARBA00022982"/>
    </source>
</evidence>
<feature type="binding site" evidence="3">
    <location>
        <position position="320"/>
    </location>
    <ligand>
        <name>FAD</name>
        <dbReference type="ChEBI" id="CHEBI:57692"/>
    </ligand>
</feature>
<sequence>MKNTFRKNKDNDTKKIIVIAEHLQDKIRTITWELMNFAFRLSEITGNRIVTVLPWEMDGQTESSCNSMVQDIMGNAPVDMDIICLSISGASHPDSLAIKESIATLLEEVKPSFVIAGHTSQGLDIAPGLAAKIGGIALTGVTRLIIEDEQPAFVQPLFKGRVNGVTALEKGAESPVVITIQPGVFSREKDKQSKSRCTVITKKMDMESLSKKKKTVKYAELLHISGKKSRLDGAKVIIAAGRGIGSPDNIEDVKELAECFPESAVAGSRPLIDMGWMTYEQQVGITGAVVEPELYMAVGISGSSQHIAGMKDAGFIVSVNKDPNAAIFNVSDICIVEDGLEFVRCLRSLFA</sequence>
<dbReference type="GO" id="GO:0009055">
    <property type="term" value="F:electron transfer activity"/>
    <property type="evidence" value="ECO:0007669"/>
    <property type="project" value="InterPro"/>
</dbReference>
<protein>
    <submittedName>
        <fullName evidence="6">Uncharacterized protein</fullName>
    </submittedName>
</protein>
<dbReference type="InterPro" id="IPR014731">
    <property type="entry name" value="ETF_asu_C"/>
</dbReference>